<accession>A0ACC1T8D4</accession>
<comment type="caution">
    <text evidence="1">The sequence shown here is derived from an EMBL/GenBank/DDBJ whole genome shotgun (WGS) entry which is preliminary data.</text>
</comment>
<dbReference type="EMBL" id="JANHOG010000333">
    <property type="protein sequence ID" value="KAJ3555422.1"/>
    <property type="molecule type" value="Genomic_DNA"/>
</dbReference>
<organism evidence="1 2">
    <name type="scientific">Phlebia brevispora</name>
    <dbReference type="NCBI Taxonomy" id="194682"/>
    <lineage>
        <taxon>Eukaryota</taxon>
        <taxon>Fungi</taxon>
        <taxon>Dikarya</taxon>
        <taxon>Basidiomycota</taxon>
        <taxon>Agaricomycotina</taxon>
        <taxon>Agaricomycetes</taxon>
        <taxon>Polyporales</taxon>
        <taxon>Meruliaceae</taxon>
        <taxon>Phlebia</taxon>
    </lineage>
</organism>
<dbReference type="Proteomes" id="UP001148662">
    <property type="component" value="Unassembled WGS sequence"/>
</dbReference>
<proteinExistence type="predicted"/>
<name>A0ACC1T8D4_9APHY</name>
<protein>
    <submittedName>
        <fullName evidence="1">Uncharacterized protein</fullName>
    </submittedName>
</protein>
<evidence type="ECO:0000313" key="2">
    <source>
        <dbReference type="Proteomes" id="UP001148662"/>
    </source>
</evidence>
<keyword evidence="2" id="KW-1185">Reference proteome</keyword>
<gene>
    <name evidence="1" type="ORF">NM688_g2587</name>
</gene>
<reference evidence="1" key="1">
    <citation type="submission" date="2022-07" db="EMBL/GenBank/DDBJ databases">
        <title>Genome Sequence of Phlebia brevispora.</title>
        <authorList>
            <person name="Buettner E."/>
        </authorList>
    </citation>
    <scope>NUCLEOTIDE SEQUENCE</scope>
    <source>
        <strain evidence="1">MPL23</strain>
    </source>
</reference>
<sequence>MFSYQWVLTIMATVGVGGAGKAMQRSGMIHVVKLKEAVPVLQENKDYTLKIGTLTSGPHHVVIHLTLTCTDGMEEQHVLGWGTARHGQIGPHKDPSTGKPVPFLPSPTPLFSADSQGNESLVSSALGTHHTVLLLSSGRLQPLGSNRKGQLDGVDSLQDVAAVGCTWNGTYAAVRRGNSWSIISAGNHNKGQLGRPVQFGDNNPHGHSLAVHFPFSHETHSLVKMACGSEHILCLFSRKEADSNDRPLTEVWGWGWNEHGNLGIGTIQDTDAPIKIWPTAADHRIAVDVWAGNGTSWILV</sequence>
<evidence type="ECO:0000313" key="1">
    <source>
        <dbReference type="EMBL" id="KAJ3555422.1"/>
    </source>
</evidence>